<dbReference type="AlphaFoldDB" id="A0A315T737"/>
<keyword evidence="7 8" id="KW-0503">Monooxygenase</keyword>
<dbReference type="PROSITE" id="PS00086">
    <property type="entry name" value="CYTOCHROME_P450"/>
    <property type="match status" value="1"/>
</dbReference>
<comment type="similarity">
    <text evidence="2 8">Belongs to the cytochrome P450 family.</text>
</comment>
<dbReference type="PANTHER" id="PTHR46696">
    <property type="entry name" value="P450, PUTATIVE (EUROFUNG)-RELATED"/>
    <property type="match status" value="1"/>
</dbReference>
<dbReference type="GO" id="GO:0016705">
    <property type="term" value="F:oxidoreductase activity, acting on paired donors, with incorporation or reduction of molecular oxygen"/>
    <property type="evidence" value="ECO:0007669"/>
    <property type="project" value="InterPro"/>
</dbReference>
<accession>A0A495IV80</accession>
<dbReference type="RefSeq" id="WP_062800736.1">
    <property type="nucleotide sequence ID" value="NZ_CBCRXS010000016.1"/>
</dbReference>
<dbReference type="PANTHER" id="PTHR46696:SF1">
    <property type="entry name" value="CYTOCHROME P450 YJIB-RELATED"/>
    <property type="match status" value="1"/>
</dbReference>
<evidence type="ECO:0000256" key="1">
    <source>
        <dbReference type="ARBA" id="ARBA00001971"/>
    </source>
</evidence>
<dbReference type="SUPFAM" id="SSF48264">
    <property type="entry name" value="Cytochrome P450"/>
    <property type="match status" value="1"/>
</dbReference>
<keyword evidence="6 8" id="KW-0408">Iron</keyword>
<comment type="cofactor">
    <cofactor evidence="1">
        <name>heme</name>
        <dbReference type="ChEBI" id="CHEBI:30413"/>
    </cofactor>
</comment>
<name>A0A315T737_WILMA</name>
<dbReference type="EMBL" id="RBKV01000002">
    <property type="protein sequence ID" value="RKR79908.1"/>
    <property type="molecule type" value="Genomic_DNA"/>
</dbReference>
<dbReference type="FunFam" id="1.10.630.10:FF:000018">
    <property type="entry name" value="Cytochrome P450 monooxygenase"/>
    <property type="match status" value="1"/>
</dbReference>
<evidence type="ECO:0000256" key="4">
    <source>
        <dbReference type="ARBA" id="ARBA00022723"/>
    </source>
</evidence>
<dbReference type="CDD" id="cd20625">
    <property type="entry name" value="CYP164-like"/>
    <property type="match status" value="1"/>
</dbReference>
<evidence type="ECO:0000313" key="10">
    <source>
        <dbReference type="Proteomes" id="UP000274762"/>
    </source>
</evidence>
<dbReference type="InterPro" id="IPR001128">
    <property type="entry name" value="Cyt_P450"/>
</dbReference>
<dbReference type="Gene3D" id="1.10.630.10">
    <property type="entry name" value="Cytochrome P450"/>
    <property type="match status" value="1"/>
</dbReference>
<dbReference type="InterPro" id="IPR036396">
    <property type="entry name" value="Cyt_P450_sf"/>
</dbReference>
<dbReference type="GO" id="GO:0020037">
    <property type="term" value="F:heme binding"/>
    <property type="evidence" value="ECO:0007669"/>
    <property type="project" value="InterPro"/>
</dbReference>
<evidence type="ECO:0000256" key="7">
    <source>
        <dbReference type="ARBA" id="ARBA00023033"/>
    </source>
</evidence>
<dbReference type="Pfam" id="PF00067">
    <property type="entry name" value="p450"/>
    <property type="match status" value="1"/>
</dbReference>
<evidence type="ECO:0000256" key="3">
    <source>
        <dbReference type="ARBA" id="ARBA00022617"/>
    </source>
</evidence>
<dbReference type="InterPro" id="IPR002397">
    <property type="entry name" value="Cyt_P450_B"/>
</dbReference>
<protein>
    <submittedName>
        <fullName evidence="9">Cytochrome P450</fullName>
    </submittedName>
</protein>
<keyword evidence="5 8" id="KW-0560">Oxidoreductase</keyword>
<organism evidence="9 10">
    <name type="scientific">Williamsia marianensis</name>
    <dbReference type="NCBI Taxonomy" id="85044"/>
    <lineage>
        <taxon>Bacteria</taxon>
        <taxon>Bacillati</taxon>
        <taxon>Actinomycetota</taxon>
        <taxon>Actinomycetes</taxon>
        <taxon>Mycobacteriales</taxon>
        <taxon>Nocardiaceae</taxon>
        <taxon>Williamsia</taxon>
    </lineage>
</organism>
<sequence length="405" mass="43865">MSTDANGASLLREALLTDHGSAGPYESYQRLRAAHPVLQTSSGVVVLSRHRDCDSALRDRTLGKADESLGFGLTEVPDALQRRAMHRFRRTMLFRNPPDHTRLRRLITDVFTTRHVELLRAGIVATIEHLLSEMAGKSTVDVMTDLALPLPVNVIGDLLGVPAEGRDLAANLVRDLVAPLEPMSDAQAIRQAAHAEDQLAEYLGTLLADKRIHPADDLLSRLAAAHGEDSLDDDECVGTAILLFAAGFETTTNLIGNGLAALLANPDQADLLRRRPALSANAVEELLRYDAPIQTNGRTVLEPTQIAGVDLEPGQVVLILLGAANRDPDHIKCPDTLDITRTVWRPLSFGAGIHFCLGAALARMEGAELFPRLLNRFPELAATGEATWRPGLSFRGLISLPVTTQ</sequence>
<evidence type="ECO:0000256" key="2">
    <source>
        <dbReference type="ARBA" id="ARBA00010617"/>
    </source>
</evidence>
<evidence type="ECO:0000256" key="8">
    <source>
        <dbReference type="RuleBase" id="RU000461"/>
    </source>
</evidence>
<evidence type="ECO:0000256" key="5">
    <source>
        <dbReference type="ARBA" id="ARBA00023002"/>
    </source>
</evidence>
<accession>A0A315T737</accession>
<dbReference type="PRINTS" id="PR00359">
    <property type="entry name" value="BP450"/>
</dbReference>
<evidence type="ECO:0000256" key="6">
    <source>
        <dbReference type="ARBA" id="ARBA00023004"/>
    </source>
</evidence>
<comment type="caution">
    <text evidence="9">The sequence shown here is derived from an EMBL/GenBank/DDBJ whole genome shotgun (WGS) entry which is preliminary data.</text>
</comment>
<keyword evidence="4 8" id="KW-0479">Metal-binding</keyword>
<dbReference type="GO" id="GO:0004497">
    <property type="term" value="F:monooxygenase activity"/>
    <property type="evidence" value="ECO:0007669"/>
    <property type="project" value="UniProtKB-KW"/>
</dbReference>
<reference evidence="9 10" key="1">
    <citation type="submission" date="2018-10" db="EMBL/GenBank/DDBJ databases">
        <title>Sequencing the genomes of 1000 actinobacteria strains.</title>
        <authorList>
            <person name="Klenk H.-P."/>
        </authorList>
    </citation>
    <scope>NUCLEOTIDE SEQUENCE [LARGE SCALE GENOMIC DNA]</scope>
    <source>
        <strain evidence="9 10">DSM 44343</strain>
    </source>
</reference>
<dbReference type="Proteomes" id="UP000274762">
    <property type="component" value="Unassembled WGS sequence"/>
</dbReference>
<evidence type="ECO:0000313" key="9">
    <source>
        <dbReference type="EMBL" id="RKR79908.1"/>
    </source>
</evidence>
<proteinExistence type="inferred from homology"/>
<keyword evidence="3 8" id="KW-0349">Heme</keyword>
<gene>
    <name evidence="9" type="ORF">DFJ75_5053</name>
</gene>
<dbReference type="GO" id="GO:0005506">
    <property type="term" value="F:iron ion binding"/>
    <property type="evidence" value="ECO:0007669"/>
    <property type="project" value="InterPro"/>
</dbReference>
<dbReference type="InterPro" id="IPR017972">
    <property type="entry name" value="Cyt_P450_CS"/>
</dbReference>